<sequence>MKLRQTSPRDGLRWMMTGLTRLRAAPMALAGLFAMVMLLLSLLLGLPWVGPLLVALLLPALGAGWYQVGRLMQDGGTPAPAALLAPLRSPARKVLLQLGAAKAIGAWLLLEIGDLIDPDMAAAWEAFRSGQGGDGTMFEAVATLQQGMMLRAALLLPLLLAFWHAPAVTLRTGAGAAKALFVSITASTRNIGAFVVYGLAWLGADLMMSALLGALVGLLGLGAIGMVLVLPAVLLFSAGFHVSMQASVDGCIAFED</sequence>
<keyword evidence="3" id="KW-1185">Reference proteome</keyword>
<dbReference type="InterPro" id="IPR047798">
    <property type="entry name" value="BPSS1780-like"/>
</dbReference>
<gene>
    <name evidence="2" type="ORF">X805_11380</name>
</gene>
<evidence type="ECO:0008006" key="4">
    <source>
        <dbReference type="Google" id="ProtNLM"/>
    </source>
</evidence>
<dbReference type="Proteomes" id="UP000026714">
    <property type="component" value="Unassembled WGS sequence"/>
</dbReference>
<feature type="transmembrane region" description="Helical" evidence="1">
    <location>
        <begin position="48"/>
        <end position="66"/>
    </location>
</feature>
<protein>
    <recommendedName>
        <fullName evidence="4">DUF2189 domain-containing protein</fullName>
    </recommendedName>
</protein>
<feature type="transmembrane region" description="Helical" evidence="1">
    <location>
        <begin position="21"/>
        <end position="42"/>
    </location>
</feature>
<keyword evidence="1" id="KW-0812">Transmembrane</keyword>
<evidence type="ECO:0000256" key="1">
    <source>
        <dbReference type="SAM" id="Phobius"/>
    </source>
</evidence>
<feature type="transmembrane region" description="Helical" evidence="1">
    <location>
        <begin position="180"/>
        <end position="204"/>
    </location>
</feature>
<organism evidence="2 3">
    <name type="scientific">Sphaerotilus natans subsp. natans DSM 6575</name>
    <dbReference type="NCBI Taxonomy" id="1286631"/>
    <lineage>
        <taxon>Bacteria</taxon>
        <taxon>Pseudomonadati</taxon>
        <taxon>Pseudomonadota</taxon>
        <taxon>Betaproteobacteria</taxon>
        <taxon>Burkholderiales</taxon>
        <taxon>Sphaerotilaceae</taxon>
        <taxon>Sphaerotilus</taxon>
    </lineage>
</organism>
<dbReference type="STRING" id="34103.SAMN05421778_101154"/>
<evidence type="ECO:0000313" key="3">
    <source>
        <dbReference type="Proteomes" id="UP000026714"/>
    </source>
</evidence>
<dbReference type="NCBIfam" id="NF041043">
    <property type="entry name" value="BPSS1780_fam"/>
    <property type="match status" value="1"/>
</dbReference>
<dbReference type="EMBL" id="AZRA01000027">
    <property type="protein sequence ID" value="KDB53302.1"/>
    <property type="molecule type" value="Genomic_DNA"/>
</dbReference>
<name>A0A059KP84_9BURK</name>
<feature type="transmembrane region" description="Helical" evidence="1">
    <location>
        <begin position="148"/>
        <end position="168"/>
    </location>
</feature>
<dbReference type="AlphaFoldDB" id="A0A059KP84"/>
<feature type="transmembrane region" description="Helical" evidence="1">
    <location>
        <begin position="210"/>
        <end position="236"/>
    </location>
</feature>
<keyword evidence="1" id="KW-1133">Transmembrane helix</keyword>
<keyword evidence="1" id="KW-0472">Membrane</keyword>
<proteinExistence type="predicted"/>
<accession>A0A059KP84</accession>
<reference evidence="2 3" key="1">
    <citation type="journal article" date="2014" name="FEMS Microbiol. Ecol.">
        <title>Sphaerotilus natans encrusted with nanoball-shaped Fe(III) oxide minerals formed by nitrate-reducing mixotrophic Fe(II) oxidation.</title>
        <authorList>
            <person name="Park S."/>
            <person name="Kim D.H."/>
            <person name="Lee J.H."/>
            <person name="Hur H.G."/>
        </authorList>
    </citation>
    <scope>NUCLEOTIDE SEQUENCE [LARGE SCALE GENOMIC DNA]</scope>
    <source>
        <strain evidence="2 3">DSM 6575</strain>
    </source>
</reference>
<evidence type="ECO:0000313" key="2">
    <source>
        <dbReference type="EMBL" id="KDB53302.1"/>
    </source>
</evidence>
<comment type="caution">
    <text evidence="2">The sequence shown here is derived from an EMBL/GenBank/DDBJ whole genome shotgun (WGS) entry which is preliminary data.</text>
</comment>
<dbReference type="RefSeq" id="WP_037479281.1">
    <property type="nucleotide sequence ID" value="NZ_AZRA01000027.1"/>
</dbReference>
<dbReference type="eggNOG" id="COG5473">
    <property type="taxonomic scope" value="Bacteria"/>
</dbReference>